<dbReference type="Pfam" id="PF01584">
    <property type="entry name" value="CheW"/>
    <property type="match status" value="1"/>
</dbReference>
<dbReference type="PANTHER" id="PTHR22617:SF23">
    <property type="entry name" value="CHEMOTAXIS PROTEIN CHEW"/>
    <property type="match status" value="1"/>
</dbReference>
<dbReference type="PROSITE" id="PS50851">
    <property type="entry name" value="CHEW"/>
    <property type="match status" value="1"/>
</dbReference>
<evidence type="ECO:0000313" key="3">
    <source>
        <dbReference type="Proteomes" id="UP000636010"/>
    </source>
</evidence>
<evidence type="ECO:0000259" key="1">
    <source>
        <dbReference type="PROSITE" id="PS50851"/>
    </source>
</evidence>
<dbReference type="RefSeq" id="WP_188461194.1">
    <property type="nucleotide sequence ID" value="NZ_BAABHU010000003.1"/>
</dbReference>
<protein>
    <submittedName>
        <fullName evidence="2">Chemotaxis protein CheW</fullName>
    </submittedName>
</protein>
<dbReference type="EMBL" id="BMEC01000003">
    <property type="protein sequence ID" value="GGC27899.1"/>
    <property type="molecule type" value="Genomic_DNA"/>
</dbReference>
<dbReference type="InterPro" id="IPR036061">
    <property type="entry name" value="CheW-like_dom_sf"/>
</dbReference>
<feature type="domain" description="CheW-like" evidence="1">
    <location>
        <begin position="16"/>
        <end position="161"/>
    </location>
</feature>
<comment type="caution">
    <text evidence="2">The sequence shown here is derived from an EMBL/GenBank/DDBJ whole genome shotgun (WGS) entry which is preliminary data.</text>
</comment>
<sequence length="174" mass="19678">MEKVKEANTRAEDTRKFQLVVIRLGDEEYGLHIDQIKEVVLTPNITRLPQTPNYVKGVANVRGNIIAIVDLEEKFGLQQLIENQQKKDNYTLVIESEEMKMGVLVKEVPNTLSVTMSQIEEAGNIVQDGQSDQSYIKGIVKLDDRLVIMIDIFKTLSENEISGIFKMNKQNAAV</sequence>
<evidence type="ECO:0000313" key="2">
    <source>
        <dbReference type="EMBL" id="GGC27899.1"/>
    </source>
</evidence>
<proteinExistence type="predicted"/>
<name>A0ABQ1LT28_9BACT</name>
<dbReference type="SMART" id="SM00260">
    <property type="entry name" value="CheW"/>
    <property type="match status" value="1"/>
</dbReference>
<dbReference type="InterPro" id="IPR002545">
    <property type="entry name" value="CheW-lke_dom"/>
</dbReference>
<reference evidence="3" key="1">
    <citation type="journal article" date="2019" name="Int. J. Syst. Evol. Microbiol.">
        <title>The Global Catalogue of Microorganisms (GCM) 10K type strain sequencing project: providing services to taxonomists for standard genome sequencing and annotation.</title>
        <authorList>
            <consortium name="The Broad Institute Genomics Platform"/>
            <consortium name="The Broad Institute Genome Sequencing Center for Infectious Disease"/>
            <person name="Wu L."/>
            <person name="Ma J."/>
        </authorList>
    </citation>
    <scope>NUCLEOTIDE SEQUENCE [LARGE SCALE GENOMIC DNA]</scope>
    <source>
        <strain evidence="3">CGMCC 1.10832</strain>
    </source>
</reference>
<dbReference type="Gene3D" id="2.30.30.40">
    <property type="entry name" value="SH3 Domains"/>
    <property type="match status" value="1"/>
</dbReference>
<dbReference type="Gene3D" id="2.40.50.180">
    <property type="entry name" value="CheA-289, Domain 4"/>
    <property type="match status" value="1"/>
</dbReference>
<dbReference type="PANTHER" id="PTHR22617">
    <property type="entry name" value="CHEMOTAXIS SENSOR HISTIDINE KINASE-RELATED"/>
    <property type="match status" value="1"/>
</dbReference>
<keyword evidence="3" id="KW-1185">Reference proteome</keyword>
<dbReference type="InterPro" id="IPR039315">
    <property type="entry name" value="CheW"/>
</dbReference>
<accession>A0ABQ1LT28</accession>
<dbReference type="Proteomes" id="UP000636010">
    <property type="component" value="Unassembled WGS sequence"/>
</dbReference>
<gene>
    <name evidence="2" type="primary">cheW</name>
    <name evidence="2" type="ORF">GCM10011506_11610</name>
</gene>
<organism evidence="2 3">
    <name type="scientific">Marivirga lumbricoides</name>
    <dbReference type="NCBI Taxonomy" id="1046115"/>
    <lineage>
        <taxon>Bacteria</taxon>
        <taxon>Pseudomonadati</taxon>
        <taxon>Bacteroidota</taxon>
        <taxon>Cytophagia</taxon>
        <taxon>Cytophagales</taxon>
        <taxon>Marivirgaceae</taxon>
        <taxon>Marivirga</taxon>
    </lineage>
</organism>
<dbReference type="SUPFAM" id="SSF50341">
    <property type="entry name" value="CheW-like"/>
    <property type="match status" value="1"/>
</dbReference>